<feature type="region of interest" description="Disordered" evidence="1">
    <location>
        <begin position="1"/>
        <end position="38"/>
    </location>
</feature>
<evidence type="ECO:0000256" key="1">
    <source>
        <dbReference type="SAM" id="MobiDB-lite"/>
    </source>
</evidence>
<keyword evidence="3" id="KW-1185">Reference proteome</keyword>
<reference evidence="2 3" key="1">
    <citation type="submission" date="2016-07" db="EMBL/GenBank/DDBJ databases">
        <title>Pervasive Adenine N6-methylation of Active Genes in Fungi.</title>
        <authorList>
            <consortium name="DOE Joint Genome Institute"/>
            <person name="Mondo S.J."/>
            <person name="Dannebaum R.O."/>
            <person name="Kuo R.C."/>
            <person name="Labutti K."/>
            <person name="Haridas S."/>
            <person name="Kuo A."/>
            <person name="Salamov A."/>
            <person name="Ahrendt S.R."/>
            <person name="Lipzen A."/>
            <person name="Sullivan W."/>
            <person name="Andreopoulos W.B."/>
            <person name="Clum A."/>
            <person name="Lindquist E."/>
            <person name="Daum C."/>
            <person name="Ramamoorthy G.K."/>
            <person name="Gryganskyi A."/>
            <person name="Culley D."/>
            <person name="Magnuson J.K."/>
            <person name="James T.Y."/>
            <person name="O'Malley M.A."/>
            <person name="Stajich J.E."/>
            <person name="Spatafora J.W."/>
            <person name="Visel A."/>
            <person name="Grigoriev I.V."/>
        </authorList>
    </citation>
    <scope>NUCLEOTIDE SEQUENCE [LARGE SCALE GENOMIC DNA]</scope>
    <source>
        <strain evidence="2 3">CBS 115471</strain>
    </source>
</reference>
<evidence type="ECO:0000313" key="3">
    <source>
        <dbReference type="Proteomes" id="UP000193144"/>
    </source>
</evidence>
<accession>A0A1Y1YSP3</accession>
<name>A0A1Y1YSP3_9PLEO</name>
<evidence type="ECO:0000313" key="2">
    <source>
        <dbReference type="EMBL" id="ORY00979.1"/>
    </source>
</evidence>
<dbReference type="Proteomes" id="UP000193144">
    <property type="component" value="Unassembled WGS sequence"/>
</dbReference>
<dbReference type="EMBL" id="MCFA01000176">
    <property type="protein sequence ID" value="ORY00979.1"/>
    <property type="molecule type" value="Genomic_DNA"/>
</dbReference>
<dbReference type="AlphaFoldDB" id="A0A1Y1YSP3"/>
<comment type="caution">
    <text evidence="2">The sequence shown here is derived from an EMBL/GenBank/DDBJ whole genome shotgun (WGS) entry which is preliminary data.</text>
</comment>
<proteinExistence type="predicted"/>
<gene>
    <name evidence="2" type="ORF">BCR34DRAFT_575347</name>
</gene>
<organism evidence="2 3">
    <name type="scientific">Clohesyomyces aquaticus</name>
    <dbReference type="NCBI Taxonomy" id="1231657"/>
    <lineage>
        <taxon>Eukaryota</taxon>
        <taxon>Fungi</taxon>
        <taxon>Dikarya</taxon>
        <taxon>Ascomycota</taxon>
        <taxon>Pezizomycotina</taxon>
        <taxon>Dothideomycetes</taxon>
        <taxon>Pleosporomycetidae</taxon>
        <taxon>Pleosporales</taxon>
        <taxon>Lindgomycetaceae</taxon>
        <taxon>Clohesyomyces</taxon>
    </lineage>
</organism>
<sequence length="161" mass="18250">MAILRATPLFSAHPVPNRPHRSRLPSQPHDAQHPSPQSLPCSCFGRGTESLPDCRVQQSAVCHTGREMLCRTVWAPPRTWVSPAPTTCATNPLRGLWWDFSERKCGPERSKKPLATTTIWRLPLEEAFPPGRDSLQNRRQKARNRRLLPRICAATTKDSWL</sequence>
<feature type="non-terminal residue" evidence="2">
    <location>
        <position position="161"/>
    </location>
</feature>
<protein>
    <submittedName>
        <fullName evidence="2">Uncharacterized protein</fullName>
    </submittedName>
</protein>